<name>A0A0R2HFH3_9FIRM</name>
<evidence type="ECO:0000313" key="4">
    <source>
        <dbReference type="Proteomes" id="UP000051841"/>
    </source>
</evidence>
<dbReference type="CDD" id="cd00165">
    <property type="entry name" value="S4"/>
    <property type="match status" value="1"/>
</dbReference>
<dbReference type="Gene3D" id="3.30.70.330">
    <property type="match status" value="1"/>
</dbReference>
<dbReference type="InterPro" id="IPR002942">
    <property type="entry name" value="S4_RNA-bd"/>
</dbReference>
<protein>
    <recommendedName>
        <fullName evidence="2">RNA-binding S4 domain-containing protein</fullName>
    </recommendedName>
</protein>
<dbReference type="EMBL" id="JQBL01000003">
    <property type="protein sequence ID" value="KRN51166.1"/>
    <property type="molecule type" value="Genomic_DNA"/>
</dbReference>
<proteinExistence type="predicted"/>
<gene>
    <name evidence="3" type="ORF">IV49_GL001246</name>
</gene>
<dbReference type="PROSITE" id="PS50889">
    <property type="entry name" value="S4"/>
    <property type="match status" value="1"/>
</dbReference>
<feature type="domain" description="RNA-binding S4" evidence="2">
    <location>
        <begin position="172"/>
        <end position="234"/>
    </location>
</feature>
<dbReference type="InterPro" id="IPR040591">
    <property type="entry name" value="RqcP2_RBD"/>
</dbReference>
<comment type="caution">
    <text evidence="3">The sequence shown here is derived from an EMBL/GenBank/DDBJ whole genome shotgun (WGS) entry which is preliminary data.</text>
</comment>
<dbReference type="InterPro" id="IPR012677">
    <property type="entry name" value="Nucleotide-bd_a/b_plait_sf"/>
</dbReference>
<dbReference type="Proteomes" id="UP000051841">
    <property type="component" value="Unassembled WGS sequence"/>
</dbReference>
<dbReference type="RefSeq" id="WP_029071180.1">
    <property type="nucleotide sequence ID" value="NZ_JNKN01000004.1"/>
</dbReference>
<dbReference type="PATRIC" id="fig|1410657.5.peg.1287"/>
<accession>A0A0R2HFH3</accession>
<keyword evidence="4" id="KW-1185">Reference proteome</keyword>
<reference evidence="3 4" key="1">
    <citation type="journal article" date="2015" name="Genome Announc.">
        <title>Expanding the biotechnology potential of lactobacilli through comparative genomics of 213 strains and associated genera.</title>
        <authorList>
            <person name="Sun Z."/>
            <person name="Harris H.M."/>
            <person name="McCann A."/>
            <person name="Guo C."/>
            <person name="Argimon S."/>
            <person name="Zhang W."/>
            <person name="Yang X."/>
            <person name="Jeffery I.B."/>
            <person name="Cooney J.C."/>
            <person name="Kagawa T.F."/>
            <person name="Liu W."/>
            <person name="Song Y."/>
            <person name="Salvetti E."/>
            <person name="Wrobel A."/>
            <person name="Rasinkangas P."/>
            <person name="Parkhill J."/>
            <person name="Rea M.C."/>
            <person name="O'Sullivan O."/>
            <person name="Ritari J."/>
            <person name="Douillard F.P."/>
            <person name="Paul Ross R."/>
            <person name="Yang R."/>
            <person name="Briner A.E."/>
            <person name="Felis G.E."/>
            <person name="de Vos W.M."/>
            <person name="Barrangou R."/>
            <person name="Klaenhammer T.R."/>
            <person name="Caufield P.W."/>
            <person name="Cui Y."/>
            <person name="Zhang H."/>
            <person name="O'Toole P.W."/>
        </authorList>
    </citation>
    <scope>NUCLEOTIDE SEQUENCE [LARGE SCALE GENOMIC DNA]</scope>
    <source>
        <strain evidence="3 4">DSM 20405</strain>
    </source>
</reference>
<dbReference type="SUPFAM" id="SSF55174">
    <property type="entry name" value="Alpha-L RNA-binding motif"/>
    <property type="match status" value="1"/>
</dbReference>
<dbReference type="Pfam" id="PF01479">
    <property type="entry name" value="S4"/>
    <property type="match status" value="1"/>
</dbReference>
<dbReference type="Gene3D" id="3.10.290.10">
    <property type="entry name" value="RNA-binding S4 domain"/>
    <property type="match status" value="1"/>
</dbReference>
<dbReference type="AlphaFoldDB" id="A0A0R2HFH3"/>
<evidence type="ECO:0000313" key="3">
    <source>
        <dbReference type="EMBL" id="KRN51166.1"/>
    </source>
</evidence>
<dbReference type="GO" id="GO:0003723">
    <property type="term" value="F:RNA binding"/>
    <property type="evidence" value="ECO:0007669"/>
    <property type="project" value="UniProtKB-KW"/>
</dbReference>
<dbReference type="SMART" id="SM00363">
    <property type="entry name" value="S4"/>
    <property type="match status" value="1"/>
</dbReference>
<dbReference type="InterPro" id="IPR036986">
    <property type="entry name" value="S4_RNA-bd_sf"/>
</dbReference>
<dbReference type="Gene3D" id="3.30.1370.160">
    <property type="match status" value="1"/>
</dbReference>
<organism evidence="3 4">
    <name type="scientific">Kandleria vitulina DSM 20405</name>
    <dbReference type="NCBI Taxonomy" id="1410657"/>
    <lineage>
        <taxon>Bacteria</taxon>
        <taxon>Bacillati</taxon>
        <taxon>Bacillota</taxon>
        <taxon>Erysipelotrichia</taxon>
        <taxon>Erysipelotrichales</taxon>
        <taxon>Coprobacillaceae</taxon>
        <taxon>Kandleria</taxon>
    </lineage>
</organism>
<evidence type="ECO:0000256" key="1">
    <source>
        <dbReference type="PROSITE-ProRule" id="PRU00182"/>
    </source>
</evidence>
<sequence length="248" mass="28638">MLEHFKGDEEFVRKVLDYKTQAVDKYKIVLTKFLDPHLQNVVKSVIGADAAVYEEGGFINCENKRLIICPSFYEIEPDDFKIKVFRVEYPEKFGVLEHKDVLGALMNLGLERECIGDICKNPLAFSCASENAEYIRQNLKKIKRFTVNLVEEDFSIAIENTFRKKEFVVSSLRLDKIISALFHLSRQKAADAIRAGEVKVNHKNIELIDYLCNNSDIISFRRHGRVKLVVTDRVTRQNNQVVEGLFYL</sequence>
<dbReference type="Pfam" id="PF17774">
    <property type="entry name" value="YlmH_RBD"/>
    <property type="match status" value="1"/>
</dbReference>
<evidence type="ECO:0000259" key="2">
    <source>
        <dbReference type="SMART" id="SM00363"/>
    </source>
</evidence>
<keyword evidence="1" id="KW-0694">RNA-binding</keyword>